<feature type="transmembrane region" description="Helical" evidence="2">
    <location>
        <begin position="119"/>
        <end position="141"/>
    </location>
</feature>
<feature type="compositionally biased region" description="Low complexity" evidence="1">
    <location>
        <begin position="394"/>
        <end position="406"/>
    </location>
</feature>
<accession>F4S0J3</accession>
<feature type="region of interest" description="Disordered" evidence="1">
    <location>
        <begin position="288"/>
        <end position="314"/>
    </location>
</feature>
<feature type="compositionally biased region" description="Polar residues" evidence="1">
    <location>
        <begin position="74"/>
        <end position="96"/>
    </location>
</feature>
<evidence type="ECO:0000256" key="2">
    <source>
        <dbReference type="SAM" id="Phobius"/>
    </source>
</evidence>
<proteinExistence type="predicted"/>
<dbReference type="VEuPathDB" id="FungiDB:MELLADRAFT_91841"/>
<feature type="region of interest" description="Disordered" evidence="1">
    <location>
        <begin position="505"/>
        <end position="524"/>
    </location>
</feature>
<dbReference type="GeneID" id="18936032"/>
<keyword evidence="2" id="KW-0472">Membrane</keyword>
<sequence>MTSHATGSAVAPVKVNNTQSISPPTTTTTTPITTPITNKAINNTTPTTNPVLPSTITPSPSPSPSNQNQNQNQDRLVSSSNNEIITQSSVVSSPQTIPVEPLASSSSSLSNTTTNDKNALPVVAVVIIAIVGSVIGLFIVYRIYRRLFYKFQNHRSTKPPNKKSTKNPIEGSHHDGYDHSSVSQIISHHQIGSQHQYHSKASLARHSIYYPHSGNQYHHVEEQISDLGSYSIGIKSLNQAVQGDHQDENRSMSSSLLPFAHHDESQKTSPTNLNTNQELMIGLESGSDDSRQILLGPPSHSNGRISPLPMNPLLLTKDHSTLSTNTLKQATRRQSILSHQHSVSRNGSTDFGPSMMDHRISTYPAQQPPRSNSRTSLYAGPQSRSNSRIGTYASQQSRSNSRISNSVGLPHLTKPRYQLTLPTPLSKPTETFMNAPYQTDRSFQSDSHPSGSNHRHDLHHQQLDEFEINSFTQQQLHYQNDDHYGSIPLHSQIGSLSGEDHDEFVNPNESGGGGGGGGTAGGNLKHHDHSVGTSPLDLLKIQFAHQPHSLIEMIIRMREVCRNKQVFRGMSSSGLTNRPFVKLIMAFGDIIRFEDF</sequence>
<feature type="region of interest" description="Disordered" evidence="1">
    <location>
        <begin position="1"/>
        <end position="115"/>
    </location>
</feature>
<dbReference type="AlphaFoldDB" id="F4S0J3"/>
<dbReference type="RefSeq" id="XP_007414959.1">
    <property type="nucleotide sequence ID" value="XM_007414897.1"/>
</dbReference>
<evidence type="ECO:0000256" key="1">
    <source>
        <dbReference type="SAM" id="MobiDB-lite"/>
    </source>
</evidence>
<dbReference type="EMBL" id="GL883135">
    <property type="protein sequence ID" value="EGG01859.1"/>
    <property type="molecule type" value="Genomic_DNA"/>
</dbReference>
<feature type="compositionally biased region" description="Low complexity" evidence="1">
    <location>
        <begin position="104"/>
        <end position="115"/>
    </location>
</feature>
<feature type="compositionally biased region" description="Polar residues" evidence="1">
    <location>
        <begin position="329"/>
        <end position="351"/>
    </location>
</feature>
<keyword evidence="4" id="KW-1185">Reference proteome</keyword>
<dbReference type="Proteomes" id="UP000001072">
    <property type="component" value="Unassembled WGS sequence"/>
</dbReference>
<feature type="compositionally biased region" description="Polar residues" evidence="1">
    <location>
        <begin position="363"/>
        <end position="393"/>
    </location>
</feature>
<protein>
    <submittedName>
        <fullName evidence="3">Uncharacterized protein</fullName>
    </submittedName>
</protein>
<evidence type="ECO:0000313" key="4">
    <source>
        <dbReference type="Proteomes" id="UP000001072"/>
    </source>
</evidence>
<feature type="compositionally biased region" description="Low complexity" evidence="1">
    <location>
        <begin position="16"/>
        <end position="50"/>
    </location>
</feature>
<feature type="compositionally biased region" description="Gly residues" evidence="1">
    <location>
        <begin position="510"/>
        <end position="521"/>
    </location>
</feature>
<keyword evidence="2" id="KW-0812">Transmembrane</keyword>
<reference evidence="4" key="1">
    <citation type="journal article" date="2011" name="Proc. Natl. Acad. Sci. U.S.A.">
        <title>Obligate biotrophy features unraveled by the genomic analysis of rust fungi.</title>
        <authorList>
            <person name="Duplessis S."/>
            <person name="Cuomo C.A."/>
            <person name="Lin Y.-C."/>
            <person name="Aerts A."/>
            <person name="Tisserant E."/>
            <person name="Veneault-Fourrey C."/>
            <person name="Joly D.L."/>
            <person name="Hacquard S."/>
            <person name="Amselem J."/>
            <person name="Cantarel B.L."/>
            <person name="Chiu R."/>
            <person name="Coutinho P.M."/>
            <person name="Feau N."/>
            <person name="Field M."/>
            <person name="Frey P."/>
            <person name="Gelhaye E."/>
            <person name="Goldberg J."/>
            <person name="Grabherr M.G."/>
            <person name="Kodira C.D."/>
            <person name="Kohler A."/>
            <person name="Kuees U."/>
            <person name="Lindquist E.A."/>
            <person name="Lucas S.M."/>
            <person name="Mago R."/>
            <person name="Mauceli E."/>
            <person name="Morin E."/>
            <person name="Murat C."/>
            <person name="Pangilinan J.L."/>
            <person name="Park R."/>
            <person name="Pearson M."/>
            <person name="Quesneville H."/>
            <person name="Rouhier N."/>
            <person name="Sakthikumar S."/>
            <person name="Salamov A.A."/>
            <person name="Schmutz J."/>
            <person name="Selles B."/>
            <person name="Shapiro H."/>
            <person name="Tanguay P."/>
            <person name="Tuskan G.A."/>
            <person name="Henrissat B."/>
            <person name="Van de Peer Y."/>
            <person name="Rouze P."/>
            <person name="Ellis J.G."/>
            <person name="Dodds P.N."/>
            <person name="Schein J.E."/>
            <person name="Zhong S."/>
            <person name="Hamelin R.C."/>
            <person name="Grigoriev I.V."/>
            <person name="Szabo L.J."/>
            <person name="Martin F."/>
        </authorList>
    </citation>
    <scope>NUCLEOTIDE SEQUENCE [LARGE SCALE GENOMIC DNA]</scope>
    <source>
        <strain evidence="4">98AG31 / pathotype 3-4-7</strain>
    </source>
</reference>
<feature type="region of interest" description="Disordered" evidence="1">
    <location>
        <begin position="154"/>
        <end position="174"/>
    </location>
</feature>
<keyword evidence="2" id="KW-1133">Transmembrane helix</keyword>
<dbReference type="HOGENOM" id="CLU_457885_0_0_1"/>
<dbReference type="KEGG" id="mlr:MELLADRAFT_91841"/>
<dbReference type="InParanoid" id="F4S0J3"/>
<name>F4S0J3_MELLP</name>
<organism evidence="4">
    <name type="scientific">Melampsora larici-populina (strain 98AG31 / pathotype 3-4-7)</name>
    <name type="common">Poplar leaf rust fungus</name>
    <dbReference type="NCBI Taxonomy" id="747676"/>
    <lineage>
        <taxon>Eukaryota</taxon>
        <taxon>Fungi</taxon>
        <taxon>Dikarya</taxon>
        <taxon>Basidiomycota</taxon>
        <taxon>Pucciniomycotina</taxon>
        <taxon>Pucciniomycetes</taxon>
        <taxon>Pucciniales</taxon>
        <taxon>Melampsoraceae</taxon>
        <taxon>Melampsora</taxon>
    </lineage>
</organism>
<evidence type="ECO:0000313" key="3">
    <source>
        <dbReference type="EMBL" id="EGG01859.1"/>
    </source>
</evidence>
<dbReference type="OrthoDB" id="10679751at2759"/>
<feature type="compositionally biased region" description="Basic residues" evidence="1">
    <location>
        <begin position="154"/>
        <end position="165"/>
    </location>
</feature>
<feature type="region of interest" description="Disordered" evidence="1">
    <location>
        <begin position="329"/>
        <end position="411"/>
    </location>
</feature>
<gene>
    <name evidence="3" type="ORF">MELLADRAFT_91841</name>
</gene>
<feature type="compositionally biased region" description="Low complexity" evidence="1">
    <location>
        <begin position="64"/>
        <end position="73"/>
    </location>
</feature>